<feature type="transmembrane region" description="Helical" evidence="7">
    <location>
        <begin position="180"/>
        <end position="199"/>
    </location>
</feature>
<evidence type="ECO:0000256" key="6">
    <source>
        <dbReference type="ARBA" id="ARBA00023136"/>
    </source>
</evidence>
<evidence type="ECO:0000256" key="2">
    <source>
        <dbReference type="ARBA" id="ARBA00005551"/>
    </source>
</evidence>
<reference evidence="9 10" key="1">
    <citation type="submission" date="2018-06" db="EMBL/GenBank/DDBJ databases">
        <authorList>
            <consortium name="Pathogen Informatics"/>
            <person name="Doyle S."/>
        </authorList>
    </citation>
    <scope>NUCLEOTIDE SEQUENCE [LARGE SCALE GENOMIC DNA]</scope>
    <source>
        <strain evidence="9 10">NCTC13163</strain>
    </source>
</reference>
<dbReference type="AlphaFoldDB" id="A0A377FT95"/>
<dbReference type="PANTHER" id="PTHR42751">
    <property type="entry name" value="SODIUM/HYDROGEN EXCHANGER FAMILY/TRKA DOMAIN PROTEIN"/>
    <property type="match status" value="1"/>
</dbReference>
<keyword evidence="6 7" id="KW-0472">Membrane</keyword>
<dbReference type="STRING" id="1397694.GCA_000702585_01907"/>
<gene>
    <name evidence="9" type="primary">yhaU</name>
    <name evidence="9" type="ORF">NCTC13163_01403</name>
</gene>
<feature type="domain" description="Cation/H+ exchanger transmembrane" evidence="8">
    <location>
        <begin position="16"/>
        <end position="365"/>
    </location>
</feature>
<dbReference type="InterPro" id="IPR038770">
    <property type="entry name" value="Na+/solute_symporter_sf"/>
</dbReference>
<organism evidence="9 10">
    <name type="scientific">Exiguobacterium aurantiacum</name>
    <dbReference type="NCBI Taxonomy" id="33987"/>
    <lineage>
        <taxon>Bacteria</taxon>
        <taxon>Bacillati</taxon>
        <taxon>Bacillota</taxon>
        <taxon>Bacilli</taxon>
        <taxon>Bacillales</taxon>
        <taxon>Bacillales Family XII. Incertae Sedis</taxon>
        <taxon>Exiguobacterium</taxon>
    </lineage>
</organism>
<evidence type="ECO:0000256" key="1">
    <source>
        <dbReference type="ARBA" id="ARBA00004141"/>
    </source>
</evidence>
<feature type="transmembrane region" description="Helical" evidence="7">
    <location>
        <begin position="6"/>
        <end position="24"/>
    </location>
</feature>
<evidence type="ECO:0000259" key="8">
    <source>
        <dbReference type="Pfam" id="PF00999"/>
    </source>
</evidence>
<feature type="transmembrane region" description="Helical" evidence="7">
    <location>
        <begin position="53"/>
        <end position="72"/>
    </location>
</feature>
<proteinExistence type="inferred from homology"/>
<sequence>MNLDINIIIFLGAALALISIVSLLIERLFFPSILAFIGIGVIVGFFWDGNEVFRIAGEIGIVLLFFLLGLKFPINELAKRMRQVWKAGVLDIVLAFGVSMLIALAFGLDLPKAFLIGAVLYATSSSISARLLDRHPDKHENIKEFVLALLIFEDIFSPLLLTVAPFIIQDDPIAFSDIGKVFVGFLVFGVLLFVGIRFVTRHPRTVKHLLRQDDASIGLIGLILFFAGIGMVFGLSEILGAFIAGIMLAGIHDIRPLKRLTVPVRDLFLPIFFISFGISINLEQGVIINALFFVLIVWGVLSKWIVGRVGGRMYGLSRVQANEVGFSLAPRGEFSILFTALSNGAINLFVGLYIFVSAIIGIVLFRFSEILAEKTEQTLEKVLPEEKNKKQD</sequence>
<feature type="transmembrane region" description="Helical" evidence="7">
    <location>
        <begin position="286"/>
        <end position="306"/>
    </location>
</feature>
<dbReference type="Pfam" id="PF00999">
    <property type="entry name" value="Na_H_Exchanger"/>
    <property type="match status" value="1"/>
</dbReference>
<protein>
    <submittedName>
        <fullName evidence="9">K(+)/H(+) antiporter yhaU</fullName>
    </submittedName>
</protein>
<keyword evidence="5 7" id="KW-1133">Transmembrane helix</keyword>
<comment type="similarity">
    <text evidence="2">Belongs to the monovalent cation:proton antiporter 2 (CPA2) transporter (TC 2.A.37) family.</text>
</comment>
<keyword evidence="3" id="KW-0813">Transport</keyword>
<evidence type="ECO:0000313" key="10">
    <source>
        <dbReference type="Proteomes" id="UP000254060"/>
    </source>
</evidence>
<dbReference type="GO" id="GO:0015297">
    <property type="term" value="F:antiporter activity"/>
    <property type="evidence" value="ECO:0007669"/>
    <property type="project" value="InterPro"/>
</dbReference>
<comment type="subcellular location">
    <subcellularLocation>
        <location evidence="1">Membrane</location>
        <topology evidence="1">Multi-pass membrane protein</topology>
    </subcellularLocation>
</comment>
<dbReference type="InterPro" id="IPR006153">
    <property type="entry name" value="Cation/H_exchanger_TM"/>
</dbReference>
<evidence type="ECO:0000256" key="7">
    <source>
        <dbReference type="SAM" id="Phobius"/>
    </source>
</evidence>
<name>A0A377FT95_9BACL</name>
<dbReference type="OrthoDB" id="9781411at2"/>
<feature type="transmembrane region" description="Helical" evidence="7">
    <location>
        <begin position="219"/>
        <end position="248"/>
    </location>
</feature>
<dbReference type="PANTHER" id="PTHR42751:SF6">
    <property type="entry name" value="CONSERVED INTEGRAL MEMBRANE TRANSPORT PROTEIN-RELATED"/>
    <property type="match status" value="1"/>
</dbReference>
<dbReference type="Proteomes" id="UP000254060">
    <property type="component" value="Unassembled WGS sequence"/>
</dbReference>
<evidence type="ECO:0000256" key="4">
    <source>
        <dbReference type="ARBA" id="ARBA00022692"/>
    </source>
</evidence>
<feature type="transmembrane region" description="Helical" evidence="7">
    <location>
        <begin position="345"/>
        <end position="365"/>
    </location>
</feature>
<dbReference type="RefSeq" id="WP_029334913.1">
    <property type="nucleotide sequence ID" value="NZ_UGGP01000001.1"/>
</dbReference>
<dbReference type="GO" id="GO:0016020">
    <property type="term" value="C:membrane"/>
    <property type="evidence" value="ECO:0007669"/>
    <property type="project" value="UniProtKB-SubCell"/>
</dbReference>
<evidence type="ECO:0000256" key="3">
    <source>
        <dbReference type="ARBA" id="ARBA00022448"/>
    </source>
</evidence>
<accession>A0A377FT95</accession>
<dbReference type="EMBL" id="UGGP01000001">
    <property type="protein sequence ID" value="STO08042.1"/>
    <property type="molecule type" value="Genomic_DNA"/>
</dbReference>
<dbReference type="Gene3D" id="1.20.1530.20">
    <property type="match status" value="1"/>
</dbReference>
<feature type="transmembrane region" description="Helical" evidence="7">
    <location>
        <begin position="145"/>
        <end position="168"/>
    </location>
</feature>
<evidence type="ECO:0000256" key="5">
    <source>
        <dbReference type="ARBA" id="ARBA00022989"/>
    </source>
</evidence>
<feature type="transmembrane region" description="Helical" evidence="7">
    <location>
        <begin position="29"/>
        <end position="47"/>
    </location>
</feature>
<feature type="transmembrane region" description="Helical" evidence="7">
    <location>
        <begin position="84"/>
        <end position="107"/>
    </location>
</feature>
<feature type="transmembrane region" description="Helical" evidence="7">
    <location>
        <begin position="113"/>
        <end position="133"/>
    </location>
</feature>
<feature type="transmembrane region" description="Helical" evidence="7">
    <location>
        <begin position="260"/>
        <end position="279"/>
    </location>
</feature>
<dbReference type="GO" id="GO:1902600">
    <property type="term" value="P:proton transmembrane transport"/>
    <property type="evidence" value="ECO:0007669"/>
    <property type="project" value="InterPro"/>
</dbReference>
<evidence type="ECO:0000313" key="9">
    <source>
        <dbReference type="EMBL" id="STO08042.1"/>
    </source>
</evidence>
<keyword evidence="4 7" id="KW-0812">Transmembrane</keyword>